<dbReference type="NCBIfam" id="TIGR03860">
    <property type="entry name" value="FMN_nitrolo"/>
    <property type="match status" value="1"/>
</dbReference>
<gene>
    <name evidence="9" type="ORF">AV656_11105</name>
</gene>
<dbReference type="InterPro" id="IPR011251">
    <property type="entry name" value="Luciferase-like_dom"/>
</dbReference>
<dbReference type="InterPro" id="IPR016215">
    <property type="entry name" value="NTA_MOA"/>
</dbReference>
<feature type="coiled-coil region" evidence="7">
    <location>
        <begin position="240"/>
        <end position="298"/>
    </location>
</feature>
<dbReference type="RefSeq" id="WP_063182071.1">
    <property type="nucleotide sequence ID" value="NZ_LQNT01000011.1"/>
</dbReference>
<keyword evidence="1 6" id="KW-0285">Flavoprotein</keyword>
<evidence type="ECO:0000256" key="1">
    <source>
        <dbReference type="ARBA" id="ARBA00022630"/>
    </source>
</evidence>
<evidence type="ECO:0000256" key="6">
    <source>
        <dbReference type="PIRSR" id="PIRSR000337-1"/>
    </source>
</evidence>
<comment type="caution">
    <text evidence="9">The sequence shown here is derived from an EMBL/GenBank/DDBJ whole genome shotgun (WGS) entry which is preliminary data.</text>
</comment>
<evidence type="ECO:0000256" key="4">
    <source>
        <dbReference type="ARBA" id="ARBA00023033"/>
    </source>
</evidence>
<feature type="binding site" evidence="6">
    <location>
        <position position="57"/>
    </location>
    <ligand>
        <name>FMN</name>
        <dbReference type="ChEBI" id="CHEBI:58210"/>
    </ligand>
</feature>
<dbReference type="EMBL" id="LQNT01000011">
    <property type="protein sequence ID" value="KZE37123.1"/>
    <property type="molecule type" value="Genomic_DNA"/>
</dbReference>
<evidence type="ECO:0000256" key="5">
    <source>
        <dbReference type="ARBA" id="ARBA00033748"/>
    </source>
</evidence>
<dbReference type="Pfam" id="PF00296">
    <property type="entry name" value="Bac_luciferase"/>
    <property type="match status" value="1"/>
</dbReference>
<keyword evidence="7" id="KW-0175">Coiled coil</keyword>
<dbReference type="InterPro" id="IPR051260">
    <property type="entry name" value="Diverse_substr_monoxygenases"/>
</dbReference>
<feature type="binding site" evidence="6">
    <location>
        <position position="148"/>
    </location>
    <ligand>
        <name>FMN</name>
        <dbReference type="ChEBI" id="CHEBI:58210"/>
    </ligand>
</feature>
<evidence type="ECO:0000313" key="10">
    <source>
        <dbReference type="Proteomes" id="UP000076490"/>
    </source>
</evidence>
<dbReference type="GO" id="GO:0016705">
    <property type="term" value="F:oxidoreductase activity, acting on paired donors, with incorporation or reduction of molecular oxygen"/>
    <property type="evidence" value="ECO:0007669"/>
    <property type="project" value="InterPro"/>
</dbReference>
<evidence type="ECO:0000256" key="7">
    <source>
        <dbReference type="SAM" id="Coils"/>
    </source>
</evidence>
<dbReference type="AlphaFoldDB" id="A0A161SIW8"/>
<dbReference type="InterPro" id="IPR036661">
    <property type="entry name" value="Luciferase-like_sf"/>
</dbReference>
<evidence type="ECO:0000259" key="8">
    <source>
        <dbReference type="Pfam" id="PF00296"/>
    </source>
</evidence>
<accession>A0A161SIW8</accession>
<proteinExistence type="inferred from homology"/>
<dbReference type="CDD" id="cd01095">
    <property type="entry name" value="Nitrilotriacetate_monoxgenase"/>
    <property type="match status" value="1"/>
</dbReference>
<feature type="binding site" evidence="6">
    <location>
        <position position="219"/>
    </location>
    <ligand>
        <name>FMN</name>
        <dbReference type="ChEBI" id="CHEBI:58210"/>
    </ligand>
</feature>
<keyword evidence="4 9" id="KW-0503">Monooxygenase</keyword>
<dbReference type="Proteomes" id="UP000076490">
    <property type="component" value="Unassembled WGS sequence"/>
</dbReference>
<dbReference type="PANTHER" id="PTHR30011">
    <property type="entry name" value="ALKANESULFONATE MONOOXYGENASE-RELATED"/>
    <property type="match status" value="1"/>
</dbReference>
<sequence>MTKKQINLGVLLYGPGAHMNSWKAPDVPADGSINIDHYVNITKKAEDAGFAFAFVADGLYIDEKSIPHFQNRFEPLTLLSALAMVTEKIGLVGTVSTTYSEPFNIARQFASLDKLSGGRAGWNVVTSPLEGSAENFNRGNHPEHSLRYEMAAEYVDVVQGLWDSWEDDAFVRDRETGQFSDFSKMHRLEHKGRFFKAQGPLNIQRSEQGQPVIFQAGASKTGQNFAAKYGEAIFTVSGPIEKAKAQYRELKQAAVDKGRRAEDLLIFPSLSPIIGPTEEAAERKYEEIKNLLSVEEALTFLSRYFDHFEFSQFPLDEPFPDIGDVGKNAFRSTTDEIKRMAKEESLTLREVALRVATPKDPFFGSYEQVADRMIQWVDEEAADGFMLNLQVLGGQYDEFIEHVLPILEEKGYYNRTGNGGTLRETLGLPFKENRYQAKPSEIH</sequence>
<evidence type="ECO:0000256" key="2">
    <source>
        <dbReference type="ARBA" id="ARBA00022643"/>
    </source>
</evidence>
<dbReference type="PANTHER" id="PTHR30011:SF16">
    <property type="entry name" value="C2H2 FINGER DOMAIN TRANSCRIPTION FACTOR (EUROFUNG)-RELATED"/>
    <property type="match status" value="1"/>
</dbReference>
<protein>
    <submittedName>
        <fullName evidence="9">Monooxygenase</fullName>
    </submittedName>
</protein>
<comment type="similarity">
    <text evidence="5">Belongs to the NtaA/SnaA/DszA monooxygenase family.</text>
</comment>
<dbReference type="OrthoDB" id="3265338at2"/>
<organism evidence="9 10">
    <name type="scientific">Bhargavaea cecembensis</name>
    <dbReference type="NCBI Taxonomy" id="394098"/>
    <lineage>
        <taxon>Bacteria</taxon>
        <taxon>Bacillati</taxon>
        <taxon>Bacillota</taxon>
        <taxon>Bacilli</taxon>
        <taxon>Bacillales</taxon>
        <taxon>Caryophanaceae</taxon>
        <taxon>Bhargavaea</taxon>
    </lineage>
</organism>
<dbReference type="SUPFAM" id="SSF51679">
    <property type="entry name" value="Bacterial luciferase-like"/>
    <property type="match status" value="1"/>
</dbReference>
<dbReference type="PIRSF" id="PIRSF000337">
    <property type="entry name" value="NTA_MOA"/>
    <property type="match status" value="1"/>
</dbReference>
<evidence type="ECO:0000256" key="3">
    <source>
        <dbReference type="ARBA" id="ARBA00023002"/>
    </source>
</evidence>
<feature type="binding site" evidence="6">
    <location>
        <position position="94"/>
    </location>
    <ligand>
        <name>FMN</name>
        <dbReference type="ChEBI" id="CHEBI:58210"/>
    </ligand>
</feature>
<reference evidence="9 10" key="1">
    <citation type="submission" date="2016-01" db="EMBL/GenBank/DDBJ databases">
        <title>Whole genome sequencing of Bhargavaea cecembensis T14.</title>
        <authorList>
            <person name="Hong K.W."/>
        </authorList>
    </citation>
    <scope>NUCLEOTIDE SEQUENCE [LARGE SCALE GENOMIC DNA]</scope>
    <source>
        <strain evidence="9 10">T14</strain>
    </source>
</reference>
<name>A0A161SIW8_9BACL</name>
<feature type="domain" description="Luciferase-like" evidence="8">
    <location>
        <begin position="31"/>
        <end position="377"/>
    </location>
</feature>
<evidence type="ECO:0000313" key="9">
    <source>
        <dbReference type="EMBL" id="KZE37123.1"/>
    </source>
</evidence>
<dbReference type="GO" id="GO:0004497">
    <property type="term" value="F:monooxygenase activity"/>
    <property type="evidence" value="ECO:0007669"/>
    <property type="project" value="UniProtKB-KW"/>
</dbReference>
<dbReference type="Gene3D" id="3.20.20.30">
    <property type="entry name" value="Luciferase-like domain"/>
    <property type="match status" value="1"/>
</dbReference>
<keyword evidence="3" id="KW-0560">Oxidoreductase</keyword>
<feature type="binding site" evidence="6">
    <location>
        <position position="144"/>
    </location>
    <ligand>
        <name>FMN</name>
        <dbReference type="ChEBI" id="CHEBI:58210"/>
    </ligand>
</feature>
<keyword evidence="2 6" id="KW-0288">FMN</keyword>